<feature type="domain" description="GGDEF" evidence="7">
    <location>
        <begin position="391"/>
        <end position="521"/>
    </location>
</feature>
<protein>
    <submittedName>
        <fullName evidence="8">Diguanylate cyclase (GGDEF) domain-containing protein</fullName>
    </submittedName>
</protein>
<comment type="subcellular location">
    <subcellularLocation>
        <location evidence="1">Membrane</location>
    </subcellularLocation>
</comment>
<evidence type="ECO:0000256" key="2">
    <source>
        <dbReference type="ARBA" id="ARBA00022692"/>
    </source>
</evidence>
<evidence type="ECO:0000256" key="3">
    <source>
        <dbReference type="ARBA" id="ARBA00022989"/>
    </source>
</evidence>
<dbReference type="InterPro" id="IPR052163">
    <property type="entry name" value="DGC-Regulatory_Protein"/>
</dbReference>
<evidence type="ECO:0000259" key="7">
    <source>
        <dbReference type="PROSITE" id="PS50887"/>
    </source>
</evidence>
<dbReference type="NCBIfam" id="TIGR00254">
    <property type="entry name" value="GGDEF"/>
    <property type="match status" value="1"/>
</dbReference>
<dbReference type="Pfam" id="PF03924">
    <property type="entry name" value="CHASE"/>
    <property type="match status" value="1"/>
</dbReference>
<dbReference type="Gene3D" id="3.30.450.350">
    <property type="entry name" value="CHASE domain"/>
    <property type="match status" value="1"/>
</dbReference>
<dbReference type="GO" id="GO:0016020">
    <property type="term" value="C:membrane"/>
    <property type="evidence" value="ECO:0007669"/>
    <property type="project" value="UniProtKB-SubCell"/>
</dbReference>
<evidence type="ECO:0000256" key="4">
    <source>
        <dbReference type="ARBA" id="ARBA00023136"/>
    </source>
</evidence>
<evidence type="ECO:0000313" key="9">
    <source>
        <dbReference type="Proteomes" id="UP000198623"/>
    </source>
</evidence>
<dbReference type="EMBL" id="FOOU01000013">
    <property type="protein sequence ID" value="SFG77675.1"/>
    <property type="molecule type" value="Genomic_DNA"/>
</dbReference>
<proteinExistence type="predicted"/>
<feature type="transmembrane region" description="Helical" evidence="5">
    <location>
        <begin position="20"/>
        <end position="42"/>
    </location>
</feature>
<dbReference type="InterPro" id="IPR029787">
    <property type="entry name" value="Nucleotide_cyclase"/>
</dbReference>
<dbReference type="GO" id="GO:0007165">
    <property type="term" value="P:signal transduction"/>
    <property type="evidence" value="ECO:0007669"/>
    <property type="project" value="UniProtKB-ARBA"/>
</dbReference>
<gene>
    <name evidence="8" type="ORF">SAMN05216175_11381</name>
</gene>
<evidence type="ECO:0000256" key="5">
    <source>
        <dbReference type="SAM" id="Phobius"/>
    </source>
</evidence>
<dbReference type="SMART" id="SM01079">
    <property type="entry name" value="CHASE"/>
    <property type="match status" value="1"/>
</dbReference>
<evidence type="ECO:0000313" key="8">
    <source>
        <dbReference type="EMBL" id="SFG77675.1"/>
    </source>
</evidence>
<reference evidence="9" key="1">
    <citation type="submission" date="2016-10" db="EMBL/GenBank/DDBJ databases">
        <authorList>
            <person name="Varghese N."/>
            <person name="Submissions S."/>
        </authorList>
    </citation>
    <scope>NUCLEOTIDE SEQUENCE [LARGE SCALE GENOMIC DNA]</scope>
    <source>
        <strain evidence="9">CGMCC 1.10971</strain>
    </source>
</reference>
<dbReference type="Gene3D" id="3.30.70.270">
    <property type="match status" value="1"/>
</dbReference>
<dbReference type="PANTHER" id="PTHR46663:SF3">
    <property type="entry name" value="SLL0267 PROTEIN"/>
    <property type="match status" value="1"/>
</dbReference>
<organism evidence="8 9">
    <name type="scientific">Neptunomonas qingdaonensis</name>
    <dbReference type="NCBI Taxonomy" id="1045558"/>
    <lineage>
        <taxon>Bacteria</taxon>
        <taxon>Pseudomonadati</taxon>
        <taxon>Pseudomonadota</taxon>
        <taxon>Gammaproteobacteria</taxon>
        <taxon>Oceanospirillales</taxon>
        <taxon>Oceanospirillaceae</taxon>
        <taxon>Neptunomonas</taxon>
    </lineage>
</organism>
<dbReference type="InterPro" id="IPR006189">
    <property type="entry name" value="CHASE_dom"/>
</dbReference>
<dbReference type="CDD" id="cd01949">
    <property type="entry name" value="GGDEF"/>
    <property type="match status" value="1"/>
</dbReference>
<dbReference type="RefSeq" id="WP_090729438.1">
    <property type="nucleotide sequence ID" value="NZ_FOOU01000013.1"/>
</dbReference>
<dbReference type="PROSITE" id="PS50887">
    <property type="entry name" value="GGDEF"/>
    <property type="match status" value="1"/>
</dbReference>
<dbReference type="Proteomes" id="UP000198623">
    <property type="component" value="Unassembled WGS sequence"/>
</dbReference>
<dbReference type="PANTHER" id="PTHR46663">
    <property type="entry name" value="DIGUANYLATE CYCLASE DGCT-RELATED"/>
    <property type="match status" value="1"/>
</dbReference>
<accession>A0A1I2UKK8</accession>
<sequence length="521" mass="59137">MEMFDLKGFEMGRCTELPSIPLHIKLLYFVSPIAAVLLAFLIEFNGLAQSFEDEVDTAVYQIETKVNSFEVALEGFANFIAISHDIQDDQIRAYAQGIRRLYPDLYMFEIASKVPYSARDSFERLMRIKGYPDFRIHGFDYTGTRQVTTVAEKQFYYPIRFIEPESPEVMEVLGLDLASSSSILIDTLVGSLKALRPLASRPFELLEGGKGYVIYRPAVAMPNVQLDDAKMPFLNFAMLAIRGKDLLPNWLMEQSGYRSTLSFSRVNTEDVAEVLVEPIKTDASAYPLYTYTKTVQVENESQPFRLTLEKDISWKAFNWLQILGITLAGVLFFYYLTSRLSKAHSRDILAKYERDKLYSQANFDLLTGLPNTNLLMDRAEQAIRMAERSGSIVAICYLDLNKFKVVNDTWGHDAGNELLIQIALRLKQALRAEDTVARIHGDEFVILLPEVNKLSAWDYNIPDKLLSIFDQPFDIAGQSLDITGSFGVSSYPKDGRDLETLVGVSDKRMYIHKHELNALMG</sequence>
<keyword evidence="3 5" id="KW-1133">Transmembrane helix</keyword>
<dbReference type="SUPFAM" id="SSF55073">
    <property type="entry name" value="Nucleotide cyclase"/>
    <property type="match status" value="1"/>
</dbReference>
<name>A0A1I2UKK8_9GAMM</name>
<dbReference type="PROSITE" id="PS50839">
    <property type="entry name" value="CHASE"/>
    <property type="match status" value="1"/>
</dbReference>
<keyword evidence="9" id="KW-1185">Reference proteome</keyword>
<dbReference type="InterPro" id="IPR043128">
    <property type="entry name" value="Rev_trsase/Diguanyl_cyclase"/>
</dbReference>
<feature type="domain" description="CHASE" evidence="6">
    <location>
        <begin position="67"/>
        <end position="261"/>
    </location>
</feature>
<keyword evidence="4 5" id="KW-0472">Membrane</keyword>
<dbReference type="Pfam" id="PF00990">
    <property type="entry name" value="GGDEF"/>
    <property type="match status" value="1"/>
</dbReference>
<feature type="transmembrane region" description="Helical" evidence="5">
    <location>
        <begin position="316"/>
        <end position="336"/>
    </location>
</feature>
<dbReference type="AlphaFoldDB" id="A0A1I2UKK8"/>
<evidence type="ECO:0000256" key="1">
    <source>
        <dbReference type="ARBA" id="ARBA00004370"/>
    </source>
</evidence>
<dbReference type="GO" id="GO:0003824">
    <property type="term" value="F:catalytic activity"/>
    <property type="evidence" value="ECO:0007669"/>
    <property type="project" value="UniProtKB-ARBA"/>
</dbReference>
<dbReference type="OrthoDB" id="9812260at2"/>
<dbReference type="SMART" id="SM00267">
    <property type="entry name" value="GGDEF"/>
    <property type="match status" value="1"/>
</dbReference>
<keyword evidence="2 5" id="KW-0812">Transmembrane</keyword>
<dbReference type="InterPro" id="IPR042240">
    <property type="entry name" value="CHASE_sf"/>
</dbReference>
<dbReference type="STRING" id="1045558.SAMN05216175_11381"/>
<evidence type="ECO:0000259" key="6">
    <source>
        <dbReference type="PROSITE" id="PS50839"/>
    </source>
</evidence>
<dbReference type="InterPro" id="IPR000160">
    <property type="entry name" value="GGDEF_dom"/>
</dbReference>